<dbReference type="SUPFAM" id="SSF54523">
    <property type="entry name" value="Pili subunits"/>
    <property type="match status" value="1"/>
</dbReference>
<keyword evidence="1" id="KW-0812">Transmembrane</keyword>
<comment type="caution">
    <text evidence="2">The sequence shown here is derived from an EMBL/GenBank/DDBJ whole genome shotgun (WGS) entry which is preliminary data.</text>
</comment>
<dbReference type="Gene3D" id="3.30.700.10">
    <property type="entry name" value="Glycoprotein, Type 4 Pilin"/>
    <property type="match status" value="1"/>
</dbReference>
<dbReference type="PANTHER" id="PTHR30093:SF47">
    <property type="entry name" value="TYPE IV PILUS NON-CORE MINOR PILIN PILE"/>
    <property type="match status" value="1"/>
</dbReference>
<organism evidence="2 3">
    <name type="scientific">Silvimonas terrae</name>
    <dbReference type="NCBI Taxonomy" id="300266"/>
    <lineage>
        <taxon>Bacteria</taxon>
        <taxon>Pseudomonadati</taxon>
        <taxon>Pseudomonadota</taxon>
        <taxon>Betaproteobacteria</taxon>
        <taxon>Neisseriales</taxon>
        <taxon>Chitinibacteraceae</taxon>
        <taxon>Silvimonas</taxon>
    </lineage>
</organism>
<dbReference type="PROSITE" id="PS00409">
    <property type="entry name" value="PROKAR_NTER_METHYL"/>
    <property type="match status" value="1"/>
</dbReference>
<keyword evidence="3" id="KW-1185">Reference proteome</keyword>
<dbReference type="GO" id="GO:0043683">
    <property type="term" value="P:type IV pilus assembly"/>
    <property type="evidence" value="ECO:0007669"/>
    <property type="project" value="InterPro"/>
</dbReference>
<name>A0A840RD40_9NEIS</name>
<gene>
    <name evidence="2" type="ORF">HNQ50_001610</name>
</gene>
<dbReference type="Proteomes" id="UP000543030">
    <property type="component" value="Unassembled WGS sequence"/>
</dbReference>
<dbReference type="PANTHER" id="PTHR30093">
    <property type="entry name" value="GENERAL SECRETION PATHWAY PROTEIN G"/>
    <property type="match status" value="1"/>
</dbReference>
<protein>
    <submittedName>
        <fullName evidence="2">Prepilin-type N-terminal cleavage/methylation domain-containing protein</fullName>
    </submittedName>
</protein>
<dbReference type="InterPro" id="IPR045584">
    <property type="entry name" value="Pilin-like"/>
</dbReference>
<feature type="transmembrane region" description="Helical" evidence="1">
    <location>
        <begin position="20"/>
        <end position="43"/>
    </location>
</feature>
<dbReference type="NCBIfam" id="TIGR02532">
    <property type="entry name" value="IV_pilin_GFxxxE"/>
    <property type="match status" value="1"/>
</dbReference>
<dbReference type="AlphaFoldDB" id="A0A840RD40"/>
<proteinExistence type="predicted"/>
<dbReference type="Pfam" id="PF07963">
    <property type="entry name" value="N_methyl"/>
    <property type="match status" value="1"/>
</dbReference>
<dbReference type="RefSeq" id="WP_184099342.1">
    <property type="nucleotide sequence ID" value="NZ_JACHHN010000003.1"/>
</dbReference>
<evidence type="ECO:0000256" key="1">
    <source>
        <dbReference type="SAM" id="Phobius"/>
    </source>
</evidence>
<keyword evidence="1" id="KW-0472">Membrane</keyword>
<dbReference type="Pfam" id="PF16732">
    <property type="entry name" value="ComP_DUS"/>
    <property type="match status" value="1"/>
</dbReference>
<sequence length="157" mass="16206">MPAPFCAAVLPRPGKPSAGFTLIELMVTMAIVAILTAIALPLYQNYIIRSNVKAAGADLVALALVVENSHQLTFSYPADNSSVTSSATGFSGFGPTEGNLFTYSLTNSATAPFYTLTARGISGTMVAGCTLQLDAASQRSLSAGSSTPRACGYLASW</sequence>
<reference evidence="2 3" key="1">
    <citation type="submission" date="2020-08" db="EMBL/GenBank/DDBJ databases">
        <title>Genomic Encyclopedia of Type Strains, Phase IV (KMG-IV): sequencing the most valuable type-strain genomes for metagenomic binning, comparative biology and taxonomic classification.</title>
        <authorList>
            <person name="Goeker M."/>
        </authorList>
    </citation>
    <scope>NUCLEOTIDE SEQUENCE [LARGE SCALE GENOMIC DNA]</scope>
    <source>
        <strain evidence="2 3">DSM 18233</strain>
    </source>
</reference>
<keyword evidence="1" id="KW-1133">Transmembrane helix</keyword>
<dbReference type="InterPro" id="IPR031982">
    <property type="entry name" value="PilE-like"/>
</dbReference>
<evidence type="ECO:0000313" key="3">
    <source>
        <dbReference type="Proteomes" id="UP000543030"/>
    </source>
</evidence>
<evidence type="ECO:0000313" key="2">
    <source>
        <dbReference type="EMBL" id="MBB5190887.1"/>
    </source>
</evidence>
<dbReference type="InterPro" id="IPR012902">
    <property type="entry name" value="N_methyl_site"/>
</dbReference>
<dbReference type="EMBL" id="JACHHN010000003">
    <property type="protein sequence ID" value="MBB5190887.1"/>
    <property type="molecule type" value="Genomic_DNA"/>
</dbReference>
<accession>A0A840RD40</accession>